<name>A0ABT1LWA3_9MICC</name>
<reference evidence="1 2" key="1">
    <citation type="submission" date="2022-06" db="EMBL/GenBank/DDBJ databases">
        <title>Pseudarthrobacter sp. strain RMG13 Genome sequencing and assembly.</title>
        <authorList>
            <person name="Kim I."/>
        </authorList>
    </citation>
    <scope>NUCLEOTIDE SEQUENCE [LARGE SCALE GENOMIC DNA]</scope>
    <source>
        <strain evidence="1 2">RMG13</strain>
    </source>
</reference>
<evidence type="ECO:0000313" key="2">
    <source>
        <dbReference type="Proteomes" id="UP001524318"/>
    </source>
</evidence>
<gene>
    <name evidence="1" type="ORF">NFC73_17125</name>
</gene>
<evidence type="ECO:0000313" key="1">
    <source>
        <dbReference type="EMBL" id="MCP9001436.1"/>
    </source>
</evidence>
<organism evidence="1 2">
    <name type="scientific">Pseudarthrobacter humi</name>
    <dbReference type="NCBI Taxonomy" id="2952523"/>
    <lineage>
        <taxon>Bacteria</taxon>
        <taxon>Bacillati</taxon>
        <taxon>Actinomycetota</taxon>
        <taxon>Actinomycetes</taxon>
        <taxon>Micrococcales</taxon>
        <taxon>Micrococcaceae</taxon>
        <taxon>Pseudarthrobacter</taxon>
    </lineage>
</organism>
<dbReference type="Proteomes" id="UP001524318">
    <property type="component" value="Unassembled WGS sequence"/>
</dbReference>
<proteinExistence type="predicted"/>
<keyword evidence="2" id="KW-1185">Reference proteome</keyword>
<comment type="caution">
    <text evidence="1">The sequence shown here is derived from an EMBL/GenBank/DDBJ whole genome shotgun (WGS) entry which is preliminary data.</text>
</comment>
<dbReference type="RefSeq" id="WP_254752110.1">
    <property type="nucleotide sequence ID" value="NZ_JANCLV010000014.1"/>
</dbReference>
<protein>
    <submittedName>
        <fullName evidence="1">Uncharacterized protein</fullName>
    </submittedName>
</protein>
<accession>A0ABT1LWA3</accession>
<sequence>MVVLFWWYLKRPEVASLQYDFAAVQGALSGGAWMVALESELFIITSGIWP</sequence>
<dbReference type="EMBL" id="JANCLV010000014">
    <property type="protein sequence ID" value="MCP9001436.1"/>
    <property type="molecule type" value="Genomic_DNA"/>
</dbReference>